<dbReference type="SUPFAM" id="SSF57903">
    <property type="entry name" value="FYVE/PHD zinc finger"/>
    <property type="match status" value="1"/>
</dbReference>
<dbReference type="Pfam" id="PF25565">
    <property type="entry name" value="Ubiquitin_At1g33420"/>
    <property type="match status" value="1"/>
</dbReference>
<dbReference type="SMART" id="SM00249">
    <property type="entry name" value="PHD"/>
    <property type="match status" value="1"/>
</dbReference>
<feature type="domain" description="Zinc finger PHD-type" evidence="6">
    <location>
        <begin position="646"/>
        <end position="690"/>
    </location>
</feature>
<evidence type="ECO:0000256" key="4">
    <source>
        <dbReference type="ARBA" id="ARBA00023015"/>
    </source>
</evidence>
<protein>
    <recommendedName>
        <fullName evidence="6">Zinc finger PHD-type domain-containing protein</fullName>
    </recommendedName>
</protein>
<dbReference type="PANTHER" id="PTHR46201:SF1">
    <property type="entry name" value="PHD FINGER PROTEIN MALE STERILITY 1"/>
    <property type="match status" value="1"/>
</dbReference>
<dbReference type="OMA" id="EIYWGLR"/>
<name>A0A835DG33_TETSI</name>
<dbReference type="Pfam" id="PF00628">
    <property type="entry name" value="PHD"/>
    <property type="match status" value="1"/>
</dbReference>
<proteinExistence type="predicted"/>
<accession>A0A835DG33</accession>
<keyword evidence="3" id="KW-0862">Zinc</keyword>
<keyword evidence="1" id="KW-0479">Metal-binding</keyword>
<dbReference type="InterPro" id="IPR059080">
    <property type="entry name" value="WHD_PTC1"/>
</dbReference>
<dbReference type="InterPro" id="IPR057765">
    <property type="entry name" value="MS1-like_ubiquitin"/>
</dbReference>
<keyword evidence="4" id="KW-0805">Transcription regulation</keyword>
<evidence type="ECO:0000259" key="6">
    <source>
        <dbReference type="SMART" id="SM00249"/>
    </source>
</evidence>
<dbReference type="Gene3D" id="3.30.40.10">
    <property type="entry name" value="Zinc/RING finger domain, C3HC4 (zinc finger)"/>
    <property type="match status" value="1"/>
</dbReference>
<dbReference type="Pfam" id="PF25874">
    <property type="entry name" value="WHD_plant_repro"/>
    <property type="match status" value="1"/>
</dbReference>
<dbReference type="InterPro" id="IPR013083">
    <property type="entry name" value="Znf_RING/FYVE/PHD"/>
</dbReference>
<evidence type="ECO:0000256" key="5">
    <source>
        <dbReference type="ARBA" id="ARBA00023163"/>
    </source>
</evidence>
<dbReference type="InterPro" id="IPR001965">
    <property type="entry name" value="Znf_PHD"/>
</dbReference>
<keyword evidence="8" id="KW-1185">Reference proteome</keyword>
<dbReference type="OrthoDB" id="436852at2759"/>
<dbReference type="PANTHER" id="PTHR46201">
    <property type="entry name" value="PHD FINGER PROTEIN MALE MEIOCYTE DEATH 1-RELATED"/>
    <property type="match status" value="1"/>
</dbReference>
<dbReference type="AlphaFoldDB" id="A0A835DG33"/>
<dbReference type="InterPro" id="IPR011011">
    <property type="entry name" value="Znf_FYVE_PHD"/>
</dbReference>
<dbReference type="InterPro" id="IPR058054">
    <property type="entry name" value="Znf_MS1-like"/>
</dbReference>
<keyword evidence="5" id="KW-0804">Transcription</keyword>
<comment type="caution">
    <text evidence="7">The sequence shown here is derived from an EMBL/GenBank/DDBJ whole genome shotgun (WGS) entry which is preliminary data.</text>
</comment>
<evidence type="ECO:0000256" key="3">
    <source>
        <dbReference type="ARBA" id="ARBA00022833"/>
    </source>
</evidence>
<gene>
    <name evidence="7" type="ORF">HHK36_014733</name>
</gene>
<evidence type="ECO:0000256" key="1">
    <source>
        <dbReference type="ARBA" id="ARBA00022723"/>
    </source>
</evidence>
<dbReference type="Proteomes" id="UP000655225">
    <property type="component" value="Unassembled WGS sequence"/>
</dbReference>
<dbReference type="InterPro" id="IPR019786">
    <property type="entry name" value="Zinc_finger_PHD-type_CS"/>
</dbReference>
<dbReference type="CDD" id="cd15556">
    <property type="entry name" value="PHD_MMD1_like"/>
    <property type="match status" value="1"/>
</dbReference>
<sequence>MTHLNLTGCKKRKRGERVFRFKTFGEPGHPVEFNGSFRQNIRDLLEFGHQEANLCCGMLNWSFQLELNRHPPIHISLFIIEEPIGASVNRHCNRCQYVGKIFISGWGHHMICNKKYHFVVPSKRTVLAAAACLTCEGSSGGTEVTTGKSNLIELQGHLMHGVFHSNGFGHLLCANGVERGSQLAGHEIMDFWDRICTRLRARLDPIVSYIQSGGRVSASITIQLALDARQNTEFLMRLSPNYCSINIGRKVSLNDVSQKRSMDLRLLHGVAYGKSWFGHWGYSFGHGSYGVTQPMYQKAIEAIQGMPLCLLIHHFGSSNRDIPVIFHRYQTMAGHSLVMLGDLFRFMLELKGRLPLETCPTSGNSGFMVETTCRWSPKRVKMATRVIVEALRREDFRWVSRQEVRDAARAYIGDTGLLDFVLKSLGNHVVGKYLVRRSLNPVTKVLEYCLEDISNTFPNQEIKSLNHPKAKAHYQITRLQLMKDMFYFYKCILKEQRPTVTTGIFTAIPVATRIILDTKHFVKDYGGDLSLKMDENLKLLCTVLLRNKNEISEGIKKTLQPYEFIVLPTHATIGELKLEVEKTFREAYWGLRSFIVDSIVGLNTKDSDLVFGLVEAGCRLVFEGRIEETEGIYENSTKNNCIVDCPCGATEDDGERMISCDICEVWQHTRCVRISNTEDLPHIFICNRCENDIMLFPSLP</sequence>
<dbReference type="EMBL" id="JABCRI010000010">
    <property type="protein sequence ID" value="KAF8398869.1"/>
    <property type="molecule type" value="Genomic_DNA"/>
</dbReference>
<evidence type="ECO:0000313" key="8">
    <source>
        <dbReference type="Proteomes" id="UP000655225"/>
    </source>
</evidence>
<evidence type="ECO:0000313" key="7">
    <source>
        <dbReference type="EMBL" id="KAF8398869.1"/>
    </source>
</evidence>
<organism evidence="7 8">
    <name type="scientific">Tetracentron sinense</name>
    <name type="common">Spur-leaf</name>
    <dbReference type="NCBI Taxonomy" id="13715"/>
    <lineage>
        <taxon>Eukaryota</taxon>
        <taxon>Viridiplantae</taxon>
        <taxon>Streptophyta</taxon>
        <taxon>Embryophyta</taxon>
        <taxon>Tracheophyta</taxon>
        <taxon>Spermatophyta</taxon>
        <taxon>Magnoliopsida</taxon>
        <taxon>Trochodendrales</taxon>
        <taxon>Trochodendraceae</taxon>
        <taxon>Tetracentron</taxon>
    </lineage>
</organism>
<dbReference type="GO" id="GO:0008270">
    <property type="term" value="F:zinc ion binding"/>
    <property type="evidence" value="ECO:0007669"/>
    <property type="project" value="UniProtKB-KW"/>
</dbReference>
<evidence type="ECO:0000256" key="2">
    <source>
        <dbReference type="ARBA" id="ARBA00022771"/>
    </source>
</evidence>
<dbReference type="PROSITE" id="PS01359">
    <property type="entry name" value="ZF_PHD_1"/>
    <property type="match status" value="1"/>
</dbReference>
<keyword evidence="2" id="KW-0863">Zinc-finger</keyword>
<reference evidence="7 8" key="1">
    <citation type="submission" date="2020-04" db="EMBL/GenBank/DDBJ databases">
        <title>Plant Genome Project.</title>
        <authorList>
            <person name="Zhang R.-G."/>
        </authorList>
    </citation>
    <scope>NUCLEOTIDE SEQUENCE [LARGE SCALE GENOMIC DNA]</scope>
    <source>
        <strain evidence="7">YNK0</strain>
        <tissue evidence="7">Leaf</tissue>
    </source>
</reference>
<dbReference type="InterPro" id="IPR019787">
    <property type="entry name" value="Znf_PHD-finger"/>
</dbReference>